<reference evidence="3" key="1">
    <citation type="submission" date="2018-08" db="EMBL/GenBank/DDBJ databases">
        <authorList>
            <person name="Mousa M."/>
            <person name="Kelsky B.L."/>
            <person name="Goh L.M."/>
            <person name="Shaffer C.D."/>
            <person name="Weston-Hafer K.A."/>
            <person name="Russell D.A."/>
            <person name="Pope W.H."/>
            <person name="Jacobs-Sera D."/>
            <person name="Hendrix R.W."/>
            <person name="Hatfull G.F."/>
        </authorList>
    </citation>
    <scope>NUCLEOTIDE SEQUENCE [LARGE SCALE GENOMIC DNA]</scope>
</reference>
<evidence type="ECO:0000313" key="3">
    <source>
        <dbReference type="Proteomes" id="UP000274637"/>
    </source>
</evidence>
<feature type="compositionally biased region" description="Acidic residues" evidence="1">
    <location>
        <begin position="45"/>
        <end position="54"/>
    </location>
</feature>
<keyword evidence="3" id="KW-1185">Reference proteome</keyword>
<gene>
    <name evidence="2" type="primary">8</name>
    <name evidence="2" type="ORF">SEA_KROMP_8</name>
</gene>
<feature type="region of interest" description="Disordered" evidence="1">
    <location>
        <begin position="44"/>
        <end position="97"/>
    </location>
</feature>
<protein>
    <submittedName>
        <fullName evidence="2">Uncharacterized protein</fullName>
    </submittedName>
</protein>
<dbReference type="EMBL" id="MH744420">
    <property type="protein sequence ID" value="AYD81609.1"/>
    <property type="molecule type" value="Genomic_DNA"/>
</dbReference>
<sequence>MRVIVNENFKVFHGHVPTPLEAGQIVTGSLAELLARGARKKVTVLEDDVQEPEDTGGTGGEQDPPHPPPQPPVTEPNSGDPTTPPPPGDDELDIDAPVADVLAWVGDDKERAAEALRQEEAVDKPRSTLVKQLAKIAGE</sequence>
<organism evidence="2 3">
    <name type="scientific">Streptomyces phage Kromp</name>
    <dbReference type="NCBI Taxonomy" id="2315619"/>
    <lineage>
        <taxon>Viruses</taxon>
        <taxon>Duplodnaviria</taxon>
        <taxon>Heunggongvirae</taxon>
        <taxon>Uroviricota</taxon>
        <taxon>Caudoviricetes</taxon>
        <taxon>Krompvirus</taxon>
        <taxon>Krompvirus kromp</taxon>
    </lineage>
</organism>
<name>A0A386K8L6_9CAUD</name>
<accession>A0A386K8L6</accession>
<proteinExistence type="predicted"/>
<evidence type="ECO:0000256" key="1">
    <source>
        <dbReference type="SAM" id="MobiDB-lite"/>
    </source>
</evidence>
<feature type="compositionally biased region" description="Pro residues" evidence="1">
    <location>
        <begin position="65"/>
        <end position="74"/>
    </location>
</feature>
<dbReference type="Proteomes" id="UP000274637">
    <property type="component" value="Segment"/>
</dbReference>
<evidence type="ECO:0000313" key="2">
    <source>
        <dbReference type="EMBL" id="AYD81609.1"/>
    </source>
</evidence>